<dbReference type="PANTHER" id="PTHR47977">
    <property type="entry name" value="RAS-RELATED PROTEIN RAB"/>
    <property type="match status" value="1"/>
</dbReference>
<dbReference type="PROSITE" id="PS50222">
    <property type="entry name" value="EF_HAND_2"/>
    <property type="match status" value="1"/>
</dbReference>
<dbReference type="FunFam" id="3.40.50.300:FF:001348">
    <property type="entry name" value="Ras and EF-hand domain-containing protein"/>
    <property type="match status" value="1"/>
</dbReference>
<dbReference type="GO" id="GO:0005737">
    <property type="term" value="C:cytoplasm"/>
    <property type="evidence" value="ECO:0007669"/>
    <property type="project" value="UniProtKB-SubCell"/>
</dbReference>
<evidence type="ECO:0000256" key="3">
    <source>
        <dbReference type="ARBA" id="ARBA00022741"/>
    </source>
</evidence>
<evidence type="ECO:0000313" key="10">
    <source>
        <dbReference type="Proteomes" id="UP000597762"/>
    </source>
</evidence>
<dbReference type="SMART" id="SM00177">
    <property type="entry name" value="ARF"/>
    <property type="match status" value="1"/>
</dbReference>
<dbReference type="InterPro" id="IPR050227">
    <property type="entry name" value="Rab"/>
</dbReference>
<dbReference type="InterPro" id="IPR002048">
    <property type="entry name" value="EF_hand_dom"/>
</dbReference>
<evidence type="ECO:0000256" key="1">
    <source>
        <dbReference type="ARBA" id="ARBA00004496"/>
    </source>
</evidence>
<keyword evidence="5 7" id="KW-0175">Coiled coil</keyword>
<evidence type="ECO:0000259" key="8">
    <source>
        <dbReference type="PROSITE" id="PS50222"/>
    </source>
</evidence>
<feature type="coiled-coil region" evidence="7">
    <location>
        <begin position="152"/>
        <end position="304"/>
    </location>
</feature>
<dbReference type="CDD" id="cd00154">
    <property type="entry name" value="Rab"/>
    <property type="match status" value="1"/>
</dbReference>
<keyword evidence="4" id="KW-0106">Calcium</keyword>
<dbReference type="PROSITE" id="PS51419">
    <property type="entry name" value="RAB"/>
    <property type="match status" value="1"/>
</dbReference>
<dbReference type="InterPro" id="IPR011992">
    <property type="entry name" value="EF-hand-dom_pair"/>
</dbReference>
<organism evidence="9 10">
    <name type="scientific">Acanthosepion pharaonis</name>
    <name type="common">Pharaoh cuttlefish</name>
    <name type="synonym">Sepia pharaonis</name>
    <dbReference type="NCBI Taxonomy" id="158019"/>
    <lineage>
        <taxon>Eukaryota</taxon>
        <taxon>Metazoa</taxon>
        <taxon>Spiralia</taxon>
        <taxon>Lophotrochozoa</taxon>
        <taxon>Mollusca</taxon>
        <taxon>Cephalopoda</taxon>
        <taxon>Coleoidea</taxon>
        <taxon>Decapodiformes</taxon>
        <taxon>Sepiida</taxon>
        <taxon>Sepiina</taxon>
        <taxon>Sepiidae</taxon>
        <taxon>Acanthosepion</taxon>
    </lineage>
</organism>
<dbReference type="PROSITE" id="PS51421">
    <property type="entry name" value="RAS"/>
    <property type="match status" value="1"/>
</dbReference>
<dbReference type="GO" id="GO:0005509">
    <property type="term" value="F:calcium ion binding"/>
    <property type="evidence" value="ECO:0007669"/>
    <property type="project" value="InterPro"/>
</dbReference>
<dbReference type="InterPro" id="IPR001806">
    <property type="entry name" value="Small_GTPase"/>
</dbReference>
<dbReference type="PROSITE" id="PS00018">
    <property type="entry name" value="EF_HAND_1"/>
    <property type="match status" value="1"/>
</dbReference>
<dbReference type="Pfam" id="PF00071">
    <property type="entry name" value="Ras"/>
    <property type="match status" value="1"/>
</dbReference>
<dbReference type="SUPFAM" id="SSF47473">
    <property type="entry name" value="EF-hand"/>
    <property type="match status" value="1"/>
</dbReference>
<comment type="caution">
    <text evidence="9">The sequence shown here is derived from an EMBL/GenBank/DDBJ whole genome shotgun (WGS) entry which is preliminary data.</text>
</comment>
<keyword evidence="10" id="KW-1185">Reference proteome</keyword>
<evidence type="ECO:0000256" key="4">
    <source>
        <dbReference type="ARBA" id="ARBA00022837"/>
    </source>
</evidence>
<evidence type="ECO:0000313" key="9">
    <source>
        <dbReference type="EMBL" id="CAE1329771.1"/>
    </source>
</evidence>
<name>A0A812ESK0_ACAPH</name>
<dbReference type="Proteomes" id="UP000597762">
    <property type="component" value="Unassembled WGS sequence"/>
</dbReference>
<dbReference type="SUPFAM" id="SSF52540">
    <property type="entry name" value="P-loop containing nucleoside triphosphate hydrolases"/>
    <property type="match status" value="1"/>
</dbReference>
<gene>
    <name evidence="9" type="ORF">SPHA_79169</name>
</gene>
<keyword evidence="6" id="KW-0342">GTP-binding</keyword>
<evidence type="ECO:0000256" key="2">
    <source>
        <dbReference type="ARBA" id="ARBA00022490"/>
    </source>
</evidence>
<dbReference type="NCBIfam" id="TIGR00231">
    <property type="entry name" value="small_GTP"/>
    <property type="match status" value="1"/>
</dbReference>
<dbReference type="Gene3D" id="1.10.238.10">
    <property type="entry name" value="EF-hand"/>
    <property type="match status" value="1"/>
</dbReference>
<feature type="domain" description="EF-hand" evidence="8">
    <location>
        <begin position="7"/>
        <end position="42"/>
    </location>
</feature>
<dbReference type="SMART" id="SM00175">
    <property type="entry name" value="RAB"/>
    <property type="match status" value="1"/>
</dbReference>
<dbReference type="EMBL" id="CAHIKZ030005560">
    <property type="protein sequence ID" value="CAE1329771.1"/>
    <property type="molecule type" value="Genomic_DNA"/>
</dbReference>
<dbReference type="SMART" id="SM00174">
    <property type="entry name" value="RHO"/>
    <property type="match status" value="1"/>
</dbReference>
<reference evidence="9" key="1">
    <citation type="submission" date="2021-01" db="EMBL/GenBank/DDBJ databases">
        <authorList>
            <person name="Li R."/>
            <person name="Bekaert M."/>
        </authorList>
    </citation>
    <scope>NUCLEOTIDE SEQUENCE</scope>
    <source>
        <strain evidence="9">Farmed</strain>
    </source>
</reference>
<dbReference type="PRINTS" id="PR00449">
    <property type="entry name" value="RASTRNSFRMNG"/>
</dbReference>
<dbReference type="InterPro" id="IPR005225">
    <property type="entry name" value="Small_GTP-bd"/>
</dbReference>
<evidence type="ECO:0000256" key="5">
    <source>
        <dbReference type="ARBA" id="ARBA00023054"/>
    </source>
</evidence>
<dbReference type="SMART" id="SM00176">
    <property type="entry name" value="RAN"/>
    <property type="match status" value="1"/>
</dbReference>
<dbReference type="GO" id="GO:0005525">
    <property type="term" value="F:GTP binding"/>
    <property type="evidence" value="ECO:0007669"/>
    <property type="project" value="UniProtKB-KW"/>
</dbReference>
<sequence>MQSELPLTPELLEQVFDSLDEDKNGYLTMKEFTEGFGSFVGMRSFDSTEKLNNNSINEKIYGEDENDEIEERHFNEMLCSVGAKSLFDDESTIKALWIRMRKEEEPDVLENFEDFLCKVSKEIKRSHGDFKTLEAALKSKTSSYDEEVKRLYEEMEYQIKKEKDTIINKEKAKERMFREEMEKELTEKDGQLQELISRHKDLEKKMSEVNFSEAEAKQTNDRLLREKEELETKLRKSQEVLEEQKSYIQQLRQQQKDEKRERAKVALKLTEGIAMERESLVKQLDFLRDMNRKLRDDKDEAEARRVAPETFPPQALPNVLRPTLNKRGSILSDYFSPHPRRNSQIGNFPHEDDDIYEMEELDCTYTPNSNNHFYHQNFNHNNIVNSNSNNCKHHDSTNKRNAWINHKQANNFSSSSTASSTIMNMERDYQNKSNNDIETNNYLNSEPFQSFNSATEKGEMEIDDNSESVITVQSAYQDENSNSHQSVVIPAEAKTPERVFKIVFVGDSGVGKSSFIHRFCNDNFQPAFSATIGVDFQVKSIEVDGHVFALQLWDTAGQERFRSITKQYFRKADGVLIMYDVNSEISLVNVRNWMFSVKESVDESTVVVIVGNKIDLCTDESRRTAQSKIALRIAEDNDSLFYETSAKDGTSVKEAMFAMACILKEKEDEELEKAVELKVEPNKKTCCS</sequence>
<proteinExistence type="predicted"/>
<dbReference type="AlphaFoldDB" id="A0A812ESK0"/>
<evidence type="ECO:0000256" key="6">
    <source>
        <dbReference type="ARBA" id="ARBA00023134"/>
    </source>
</evidence>
<evidence type="ECO:0000256" key="7">
    <source>
        <dbReference type="SAM" id="Coils"/>
    </source>
</evidence>
<comment type="subcellular location">
    <subcellularLocation>
        <location evidence="1">Cytoplasm</location>
    </subcellularLocation>
</comment>
<keyword evidence="2" id="KW-0963">Cytoplasm</keyword>
<keyword evidence="3" id="KW-0547">Nucleotide-binding</keyword>
<protein>
    <submittedName>
        <fullName evidence="9">RASEF</fullName>
    </submittedName>
</protein>
<dbReference type="SMART" id="SM00173">
    <property type="entry name" value="RAS"/>
    <property type="match status" value="1"/>
</dbReference>
<dbReference type="InterPro" id="IPR018247">
    <property type="entry name" value="EF_Hand_1_Ca_BS"/>
</dbReference>
<accession>A0A812ESK0</accession>
<dbReference type="GO" id="GO:0003924">
    <property type="term" value="F:GTPase activity"/>
    <property type="evidence" value="ECO:0007669"/>
    <property type="project" value="InterPro"/>
</dbReference>
<dbReference type="InterPro" id="IPR027417">
    <property type="entry name" value="P-loop_NTPase"/>
</dbReference>
<dbReference type="OrthoDB" id="9989112at2759"/>
<dbReference type="Gene3D" id="3.40.50.300">
    <property type="entry name" value="P-loop containing nucleotide triphosphate hydrolases"/>
    <property type="match status" value="1"/>
</dbReference>